<evidence type="ECO:0000313" key="3">
    <source>
        <dbReference type="Proteomes" id="UP001153365"/>
    </source>
</evidence>
<gene>
    <name evidence="2" type="ORF">PPACK8108_LOCUS13517</name>
</gene>
<reference evidence="2" key="1">
    <citation type="submission" date="2022-06" db="EMBL/GenBank/DDBJ databases">
        <authorList>
            <consortium name="SYNGENTA / RWTH Aachen University"/>
        </authorList>
    </citation>
    <scope>NUCLEOTIDE SEQUENCE</scope>
</reference>
<evidence type="ECO:0000256" key="1">
    <source>
        <dbReference type="SAM" id="MobiDB-lite"/>
    </source>
</evidence>
<feature type="region of interest" description="Disordered" evidence="1">
    <location>
        <begin position="233"/>
        <end position="254"/>
    </location>
</feature>
<accession>A0AAV0B5T1</accession>
<feature type="compositionally biased region" description="Polar residues" evidence="1">
    <location>
        <begin position="234"/>
        <end position="254"/>
    </location>
</feature>
<dbReference type="AlphaFoldDB" id="A0AAV0B5T1"/>
<proteinExistence type="predicted"/>
<protein>
    <submittedName>
        <fullName evidence="2">Expressed protein</fullName>
    </submittedName>
</protein>
<dbReference type="EMBL" id="CALTRL010003361">
    <property type="protein sequence ID" value="CAH7680985.1"/>
    <property type="molecule type" value="Genomic_DNA"/>
</dbReference>
<evidence type="ECO:0000313" key="2">
    <source>
        <dbReference type="EMBL" id="CAH7680985.1"/>
    </source>
</evidence>
<keyword evidence="3" id="KW-1185">Reference proteome</keyword>
<comment type="caution">
    <text evidence="2">The sequence shown here is derived from an EMBL/GenBank/DDBJ whole genome shotgun (WGS) entry which is preliminary data.</text>
</comment>
<organism evidence="2 3">
    <name type="scientific">Phakopsora pachyrhizi</name>
    <name type="common">Asian soybean rust disease fungus</name>
    <dbReference type="NCBI Taxonomy" id="170000"/>
    <lineage>
        <taxon>Eukaryota</taxon>
        <taxon>Fungi</taxon>
        <taxon>Dikarya</taxon>
        <taxon>Basidiomycota</taxon>
        <taxon>Pucciniomycotina</taxon>
        <taxon>Pucciniomycetes</taxon>
        <taxon>Pucciniales</taxon>
        <taxon>Phakopsoraceae</taxon>
        <taxon>Phakopsora</taxon>
    </lineage>
</organism>
<sequence length="442" mass="50973">MGQAENYEPTLVPKTIQVSDLRSEFLNLSTNSKLHHSSESEFNAFKPNSKFASSNKKVEQKPLAWHKGNMYYDIKLKRNSLSNGSNIKGHLLQDGHLFADLNNNSSEEENSIVDLDKSFNNVRMLKNSHKNKQYWDLPPKKRARYDYYKPAFSFDLNELPIDSVPYPNIPKHLQLDGNKHESADYEKSWTAYIDQLNSPKTSEAIDSQQAPIDTTKNTDESITFGLQKKKSKVAESQGNISSQKNKMNLEGSSNLTPEKSIKIVLDEEKLSSLEGGSINMKFRQKSQLDRLCSNSKSMNKKKCKKLLKNLSEPGRSYKLLYPDYKYDLEKNPLLEYDESSYKILANDDIIAKQFTLKNRKVSKKAIPEDTRTRIQNLKDFFFKELGLQNVINLKSLDNFIETLFNKTKMSFYSEYVIRDLIDWNVDKDFEKRADGLFRGKGS</sequence>
<name>A0AAV0B5T1_PHAPC</name>
<dbReference type="Proteomes" id="UP001153365">
    <property type="component" value="Unassembled WGS sequence"/>
</dbReference>